<keyword evidence="3" id="KW-1185">Reference proteome</keyword>
<dbReference type="SUPFAM" id="SSF55608">
    <property type="entry name" value="Homing endonucleases"/>
    <property type="match status" value="1"/>
</dbReference>
<dbReference type="InterPro" id="IPR027434">
    <property type="entry name" value="Homing_endonucl"/>
</dbReference>
<dbReference type="Pfam" id="PF03161">
    <property type="entry name" value="LAGLIDADG_2"/>
    <property type="match status" value="1"/>
</dbReference>
<dbReference type="Proteomes" id="UP000679950">
    <property type="component" value="Unassembled WGS sequence"/>
</dbReference>
<organism evidence="2 3">
    <name type="scientific">Lederbergia ruris</name>
    <dbReference type="NCBI Taxonomy" id="217495"/>
    <lineage>
        <taxon>Bacteria</taxon>
        <taxon>Bacillati</taxon>
        <taxon>Bacillota</taxon>
        <taxon>Bacilli</taxon>
        <taxon>Bacillales</taxon>
        <taxon>Bacillaceae</taxon>
        <taxon>Lederbergia</taxon>
    </lineage>
</organism>
<evidence type="ECO:0000313" key="2">
    <source>
        <dbReference type="EMBL" id="GIN58372.1"/>
    </source>
</evidence>
<dbReference type="Gene3D" id="3.10.28.10">
    <property type="entry name" value="Homing endonucleases"/>
    <property type="match status" value="2"/>
</dbReference>
<reference evidence="2 3" key="1">
    <citation type="submission" date="2021-03" db="EMBL/GenBank/DDBJ databases">
        <title>Antimicrobial resistance genes in bacteria isolated from Japanese honey, and their potential for conferring macrolide and lincosamide resistance in the American foulbrood pathogen Paenibacillus larvae.</title>
        <authorList>
            <person name="Okamoto M."/>
            <person name="Kumagai M."/>
            <person name="Kanamori H."/>
            <person name="Takamatsu D."/>
        </authorList>
    </citation>
    <scope>NUCLEOTIDE SEQUENCE [LARGE SCALE GENOMIC DNA]</scope>
    <source>
        <strain evidence="2 3">J8TS2</strain>
    </source>
</reference>
<name>A0ABQ4KKG3_9BACI</name>
<protein>
    <recommendedName>
        <fullName evidence="1">Homing endonuclease LAGLIDADG domain-containing protein</fullName>
    </recommendedName>
</protein>
<dbReference type="RefSeq" id="WP_212966598.1">
    <property type="nucleotide sequence ID" value="NZ_BORB01000023.1"/>
</dbReference>
<feature type="domain" description="Homing endonuclease LAGLIDADG" evidence="1">
    <location>
        <begin position="10"/>
        <end position="172"/>
    </location>
</feature>
<gene>
    <name evidence="2" type="ORF">J8TS2_26910</name>
</gene>
<comment type="caution">
    <text evidence="2">The sequence shown here is derived from an EMBL/GenBank/DDBJ whole genome shotgun (WGS) entry which is preliminary data.</text>
</comment>
<dbReference type="EMBL" id="BORB01000023">
    <property type="protein sequence ID" value="GIN58372.1"/>
    <property type="molecule type" value="Genomic_DNA"/>
</dbReference>
<accession>A0ABQ4KKG3</accession>
<dbReference type="InterPro" id="IPR004860">
    <property type="entry name" value="LAGLIDADG_dom"/>
</dbReference>
<evidence type="ECO:0000313" key="3">
    <source>
        <dbReference type="Proteomes" id="UP000679950"/>
    </source>
</evidence>
<evidence type="ECO:0000259" key="1">
    <source>
        <dbReference type="Pfam" id="PF03161"/>
    </source>
</evidence>
<proteinExistence type="predicted"/>
<sequence>MICNNEGFLSMMTGKLLGDGCFTKQKGRKPRFQFIHRAADFDWSQHCYEQLKEFIPLNPPKYKMVLDPRIQKGFTECFFVQSKTDVVITKLEKLWYKNRVKKLPIEFIANYLNEPALAWWYQDDGHLKQERGIPQKIILSTDNFTVEENNALINIIQTHYHLTFTVDKQNRLILYDQFQILYFLRLIEKYIHPVFGKCKMYETAALFVNHLPTSNFSSS</sequence>